<evidence type="ECO:0000313" key="3">
    <source>
        <dbReference type="Proteomes" id="UP000291088"/>
    </source>
</evidence>
<name>A0A4Q2SL99_9HYPH</name>
<dbReference type="SUPFAM" id="SSF52833">
    <property type="entry name" value="Thioredoxin-like"/>
    <property type="match status" value="1"/>
</dbReference>
<dbReference type="Proteomes" id="UP000291088">
    <property type="component" value="Unassembled WGS sequence"/>
</dbReference>
<reference evidence="2 3" key="1">
    <citation type="submission" date="2019-01" db="EMBL/GenBank/DDBJ databases">
        <authorList>
            <person name="Deng T."/>
        </authorList>
    </citation>
    <scope>NUCLEOTIDE SEQUENCE [LARGE SCALE GENOMIC DNA]</scope>
    <source>
        <strain evidence="2 3">F8825</strain>
    </source>
</reference>
<feature type="signal peptide" evidence="1">
    <location>
        <begin position="1"/>
        <end position="23"/>
    </location>
</feature>
<dbReference type="PANTHER" id="PTHR36057">
    <property type="match status" value="1"/>
</dbReference>
<sequence>MTSIVFARYALVCMTVICTPAKAQDGVTPRGVVELFTSQGCSSCPPADEAFEKLVRKGDLVALAYHVDYWNYIGWNDTLATPENTGRQYAYARSLGRSGVYTPQVVLNGRDHLKGTDADEVMRKLNQMGKQGLGLSVPVSAARKSEELAITVGKGEGKADVVIVYFRRKEIVDVLKGENVGKKVAYWNSVTDVQTVGMWEGSELHLVLPAKVMAKDGNDGCAVLLQTSGTEGEPSAILGATMIIGNDGT</sequence>
<protein>
    <submittedName>
        <fullName evidence="2">DUF1223 domain-containing protein</fullName>
    </submittedName>
</protein>
<gene>
    <name evidence="2" type="ORF">EUU22_21710</name>
</gene>
<keyword evidence="1" id="KW-0732">Signal</keyword>
<feature type="chain" id="PRO_5020944360" evidence="1">
    <location>
        <begin position="24"/>
        <end position="249"/>
    </location>
</feature>
<comment type="caution">
    <text evidence="2">The sequence shown here is derived from an EMBL/GenBank/DDBJ whole genome shotgun (WGS) entry which is preliminary data.</text>
</comment>
<evidence type="ECO:0000256" key="1">
    <source>
        <dbReference type="SAM" id="SignalP"/>
    </source>
</evidence>
<organism evidence="2 3">
    <name type="scientific">Ciceribacter ferrooxidans</name>
    <dbReference type="NCBI Taxonomy" id="2509717"/>
    <lineage>
        <taxon>Bacteria</taxon>
        <taxon>Pseudomonadati</taxon>
        <taxon>Pseudomonadota</taxon>
        <taxon>Alphaproteobacteria</taxon>
        <taxon>Hyphomicrobiales</taxon>
        <taxon>Rhizobiaceae</taxon>
        <taxon>Ciceribacter</taxon>
    </lineage>
</organism>
<dbReference type="InterPro" id="IPR010634">
    <property type="entry name" value="DUF1223"/>
</dbReference>
<dbReference type="PANTHER" id="PTHR36057:SF1">
    <property type="entry name" value="LIPOPROTEIN LIPID ATTACHMENT SITE-LIKE PROTEIN, PUTATIVE (DUF1223)-RELATED"/>
    <property type="match status" value="1"/>
</dbReference>
<accession>A0A4Q2SL99</accession>
<keyword evidence="3" id="KW-1185">Reference proteome</keyword>
<evidence type="ECO:0000313" key="2">
    <source>
        <dbReference type="EMBL" id="RYC04864.1"/>
    </source>
</evidence>
<dbReference type="InterPro" id="IPR036249">
    <property type="entry name" value="Thioredoxin-like_sf"/>
</dbReference>
<proteinExistence type="predicted"/>
<dbReference type="Pfam" id="PF06764">
    <property type="entry name" value="DUF1223"/>
    <property type="match status" value="1"/>
</dbReference>
<dbReference type="OrthoDB" id="9808254at2"/>
<dbReference type="EMBL" id="SDVB01000311">
    <property type="protein sequence ID" value="RYC04864.1"/>
    <property type="molecule type" value="Genomic_DNA"/>
</dbReference>
<dbReference type="AlphaFoldDB" id="A0A4Q2SL99"/>